<dbReference type="OMA" id="SYTRKMP"/>
<dbReference type="InterPro" id="IPR042185">
    <property type="entry name" value="Serpin_sf_2"/>
</dbReference>
<evidence type="ECO:0000313" key="6">
    <source>
        <dbReference type="EMBL" id="SSX21381.1"/>
    </source>
</evidence>
<dbReference type="PANTHER" id="PTHR11461">
    <property type="entry name" value="SERINE PROTEASE INHIBITOR, SERPIN"/>
    <property type="match status" value="1"/>
</dbReference>
<dbReference type="SUPFAM" id="SSF56574">
    <property type="entry name" value="Serpins"/>
    <property type="match status" value="1"/>
</dbReference>
<evidence type="ECO:0000256" key="2">
    <source>
        <dbReference type="ARBA" id="ARBA00022690"/>
    </source>
</evidence>
<keyword evidence="3" id="KW-0722">Serine protease inhibitor</keyword>
<accession>A0A336LWM8</accession>
<dbReference type="SMART" id="SM00093">
    <property type="entry name" value="SERPIN"/>
    <property type="match status" value="1"/>
</dbReference>
<dbReference type="PROSITE" id="PS00284">
    <property type="entry name" value="SERPIN"/>
    <property type="match status" value="1"/>
</dbReference>
<evidence type="ECO:0000256" key="3">
    <source>
        <dbReference type="ARBA" id="ARBA00022900"/>
    </source>
</evidence>
<comment type="similarity">
    <text evidence="1 4">Belongs to the serpin family.</text>
</comment>
<name>A0A336LWM8_CULSO</name>
<keyword evidence="2" id="KW-0646">Protease inhibitor</keyword>
<dbReference type="PANTHER" id="PTHR11461:SF211">
    <property type="entry name" value="GH10112P-RELATED"/>
    <property type="match status" value="1"/>
</dbReference>
<dbReference type="InterPro" id="IPR000215">
    <property type="entry name" value="Serpin_fam"/>
</dbReference>
<feature type="domain" description="Serpin" evidence="5">
    <location>
        <begin position="14"/>
        <end position="378"/>
    </location>
</feature>
<dbReference type="GO" id="GO:0005615">
    <property type="term" value="C:extracellular space"/>
    <property type="evidence" value="ECO:0007669"/>
    <property type="project" value="InterPro"/>
</dbReference>
<dbReference type="Pfam" id="PF00079">
    <property type="entry name" value="Serpin"/>
    <property type="match status" value="1"/>
</dbReference>
<proteinExistence type="inferred from homology"/>
<dbReference type="VEuPathDB" id="VectorBase:CSON004516"/>
<protein>
    <submittedName>
        <fullName evidence="6">CSON004516 protein</fullName>
    </submittedName>
</protein>
<dbReference type="InterPro" id="IPR036186">
    <property type="entry name" value="Serpin_sf"/>
</dbReference>
<dbReference type="InterPro" id="IPR042178">
    <property type="entry name" value="Serpin_sf_1"/>
</dbReference>
<dbReference type="Gene3D" id="3.30.497.10">
    <property type="entry name" value="Antithrombin, subunit I, domain 2"/>
    <property type="match status" value="1"/>
</dbReference>
<dbReference type="CDD" id="cd00172">
    <property type="entry name" value="serpin"/>
    <property type="match status" value="1"/>
</dbReference>
<evidence type="ECO:0000256" key="4">
    <source>
        <dbReference type="RuleBase" id="RU000411"/>
    </source>
</evidence>
<dbReference type="Gene3D" id="2.30.39.10">
    <property type="entry name" value="Alpha-1-antitrypsin, domain 1"/>
    <property type="match status" value="1"/>
</dbReference>
<evidence type="ECO:0000259" key="5">
    <source>
        <dbReference type="SMART" id="SM00093"/>
    </source>
</evidence>
<dbReference type="AlphaFoldDB" id="A0A336LWM8"/>
<gene>
    <name evidence="6" type="primary">CSON004516</name>
</gene>
<dbReference type="EMBL" id="UFQT01000189">
    <property type="protein sequence ID" value="SSX21381.1"/>
    <property type="molecule type" value="Genomic_DNA"/>
</dbReference>
<sequence length="385" mass="43318">MADALFAPANDFSANLFSSLSAGDTNVILSPISILSTLYLLLYGSAGSSKTNIAKTLRIPSKSGQDEEKINLAYEKFQSFKKEFKNREPTFQINENIFVRQDRQIKPSASFEGKFQLTKVNFEESKETAKKINDWVSTSTGGLIQNIIDAGSISPDTILQILNTVYFKGAWEKEFDENKIKDETFKNFNNQEATVDMLISADNKLHAYYKSKSNIKAQIVELPYLNSNLSMLVVLPDQGVAINDFIKQLPKIQGSLLKTETSESKVEFMMPKFKFDNDLSLNEVLIQMGMGELFIEANLSKMLIYNAETQPIQISDITHAAVIEVDEKGTTAAAATKIQVVSYSFIQNPQFICNRPFMFYIIDRNTRLPLFTGVVKNLPDKYATF</sequence>
<organism evidence="6">
    <name type="scientific">Culicoides sonorensis</name>
    <name type="common">Biting midge</name>
    <dbReference type="NCBI Taxonomy" id="179676"/>
    <lineage>
        <taxon>Eukaryota</taxon>
        <taxon>Metazoa</taxon>
        <taxon>Ecdysozoa</taxon>
        <taxon>Arthropoda</taxon>
        <taxon>Hexapoda</taxon>
        <taxon>Insecta</taxon>
        <taxon>Pterygota</taxon>
        <taxon>Neoptera</taxon>
        <taxon>Endopterygota</taxon>
        <taxon>Diptera</taxon>
        <taxon>Nematocera</taxon>
        <taxon>Chironomoidea</taxon>
        <taxon>Ceratopogonidae</taxon>
        <taxon>Ceratopogoninae</taxon>
        <taxon>Culicoides</taxon>
        <taxon>Monoculicoides</taxon>
    </lineage>
</organism>
<dbReference type="InterPro" id="IPR023796">
    <property type="entry name" value="Serpin_dom"/>
</dbReference>
<dbReference type="InterPro" id="IPR023795">
    <property type="entry name" value="Serpin_CS"/>
</dbReference>
<evidence type="ECO:0000256" key="1">
    <source>
        <dbReference type="ARBA" id="ARBA00009500"/>
    </source>
</evidence>
<reference evidence="6" key="1">
    <citation type="submission" date="2018-07" db="EMBL/GenBank/DDBJ databases">
        <authorList>
            <person name="Quirk P.G."/>
            <person name="Krulwich T.A."/>
        </authorList>
    </citation>
    <scope>NUCLEOTIDE SEQUENCE</scope>
</reference>
<dbReference type="GO" id="GO:0004867">
    <property type="term" value="F:serine-type endopeptidase inhibitor activity"/>
    <property type="evidence" value="ECO:0007669"/>
    <property type="project" value="UniProtKB-KW"/>
</dbReference>